<name>A0A2L0D6A0_9STRE</name>
<evidence type="ECO:0000256" key="4">
    <source>
        <dbReference type="ARBA" id="ARBA00022741"/>
    </source>
</evidence>
<keyword evidence="3" id="KW-1277">Toxin-antitoxin system</keyword>
<dbReference type="SUPFAM" id="SSF52540">
    <property type="entry name" value="P-loop containing nucleoside triphosphate hydrolases"/>
    <property type="match status" value="1"/>
</dbReference>
<evidence type="ECO:0000256" key="5">
    <source>
        <dbReference type="ARBA" id="ARBA00022840"/>
    </source>
</evidence>
<evidence type="ECO:0000259" key="8">
    <source>
        <dbReference type="Pfam" id="PF06414"/>
    </source>
</evidence>
<evidence type="ECO:0000256" key="6">
    <source>
        <dbReference type="ARBA" id="ARBA00032897"/>
    </source>
</evidence>
<protein>
    <recommendedName>
        <fullName evidence="6">UDP-N-acetylglucosamine kinase</fullName>
        <ecNumber evidence="2">2.7.1.176</ecNumber>
    </recommendedName>
    <alternativeName>
        <fullName evidence="6">UDP-N-acetylglucosamine kinase</fullName>
    </alternativeName>
</protein>
<dbReference type="EC" id="2.7.1.176" evidence="2"/>
<dbReference type="GO" id="GO:0016301">
    <property type="term" value="F:kinase activity"/>
    <property type="evidence" value="ECO:0007669"/>
    <property type="project" value="InterPro"/>
</dbReference>
<evidence type="ECO:0000256" key="7">
    <source>
        <dbReference type="ARBA" id="ARBA00048178"/>
    </source>
</evidence>
<organism evidence="9 10">
    <name type="scientific">Streptococcus pluranimalium</name>
    <dbReference type="NCBI Taxonomy" id="82348"/>
    <lineage>
        <taxon>Bacteria</taxon>
        <taxon>Bacillati</taxon>
        <taxon>Bacillota</taxon>
        <taxon>Bacilli</taxon>
        <taxon>Lactobacillales</taxon>
        <taxon>Streptococcaceae</taxon>
        <taxon>Streptococcus</taxon>
    </lineage>
</organism>
<dbReference type="Proteomes" id="UP000238956">
    <property type="component" value="Chromosome"/>
</dbReference>
<dbReference type="InterPro" id="IPR010488">
    <property type="entry name" value="Zeta_toxin_domain"/>
</dbReference>
<feature type="domain" description="Zeta toxin" evidence="8">
    <location>
        <begin position="2"/>
        <end position="44"/>
    </location>
</feature>
<dbReference type="EMBL" id="CP025536">
    <property type="protein sequence ID" value="AUW97373.1"/>
    <property type="molecule type" value="Genomic_DNA"/>
</dbReference>
<keyword evidence="4" id="KW-0547">Nucleotide-binding</keyword>
<reference evidence="9 10" key="2">
    <citation type="submission" date="2018-02" db="EMBL/GenBank/DDBJ databases">
        <title>Whole genome sequencing analysis of Streptococcus pluranimalium isolated from cattle infected mastitis in China.</title>
        <authorList>
            <person name="Zhang J.-R."/>
            <person name="Hu G.-Z."/>
        </authorList>
    </citation>
    <scope>NUCLEOTIDE SEQUENCE [LARGE SCALE GENOMIC DNA]</scope>
    <source>
        <strain evidence="9 10">TH11417</strain>
    </source>
</reference>
<gene>
    <name evidence="9" type="ORF">C0J00_09800</name>
</gene>
<dbReference type="NCBIfam" id="NF005255">
    <property type="entry name" value="PRK06762.2-2"/>
    <property type="match status" value="1"/>
</dbReference>
<dbReference type="OrthoDB" id="9781848at2"/>
<comment type="catalytic activity">
    <reaction evidence="7">
        <text>UDP-N-acetyl-alpha-D-glucosamine + ATP = UDP-N-acetyl-alpha-D-glucosamine 3'-phosphate + ADP + H(+)</text>
        <dbReference type="Rhea" id="RHEA:32671"/>
        <dbReference type="ChEBI" id="CHEBI:15378"/>
        <dbReference type="ChEBI" id="CHEBI:30616"/>
        <dbReference type="ChEBI" id="CHEBI:57705"/>
        <dbReference type="ChEBI" id="CHEBI:64353"/>
        <dbReference type="ChEBI" id="CHEBI:456216"/>
        <dbReference type="EC" id="2.7.1.176"/>
    </reaction>
</comment>
<dbReference type="GO" id="GO:0005524">
    <property type="term" value="F:ATP binding"/>
    <property type="evidence" value="ECO:0007669"/>
    <property type="project" value="UniProtKB-KW"/>
</dbReference>
<keyword evidence="10" id="KW-1185">Reference proteome</keyword>
<evidence type="ECO:0000256" key="2">
    <source>
        <dbReference type="ARBA" id="ARBA00011963"/>
    </source>
</evidence>
<dbReference type="GeneID" id="98394199"/>
<dbReference type="Pfam" id="PF06414">
    <property type="entry name" value="Zeta_toxin"/>
    <property type="match status" value="1"/>
</dbReference>
<dbReference type="Gene3D" id="3.40.50.300">
    <property type="entry name" value="P-loop containing nucleotide triphosphate hydrolases"/>
    <property type="match status" value="1"/>
</dbReference>
<dbReference type="InterPro" id="IPR027417">
    <property type="entry name" value="P-loop_NTPase"/>
</dbReference>
<evidence type="ECO:0000256" key="3">
    <source>
        <dbReference type="ARBA" id="ARBA00022649"/>
    </source>
</evidence>
<dbReference type="RefSeq" id="WP_104968677.1">
    <property type="nucleotide sequence ID" value="NZ_CP025536.1"/>
</dbReference>
<comment type="similarity">
    <text evidence="1">Belongs to the zeta toxin family.</text>
</comment>
<proteinExistence type="inferred from homology"/>
<accession>A0A2L0D6A0</accession>
<keyword evidence="5" id="KW-0067">ATP-binding</keyword>
<dbReference type="NCBIfam" id="NF005254">
    <property type="entry name" value="PRK06762.2-1"/>
    <property type="match status" value="1"/>
</dbReference>
<evidence type="ECO:0000256" key="1">
    <source>
        <dbReference type="ARBA" id="ARBA00009104"/>
    </source>
</evidence>
<sequence length="166" mass="19311">MPAIIIIRGNAASGKTSLAYALQEEMGENTLLLSQDLLRRTMLHAHDGFDTPTIPILLNLLEYGYDNCQTVILEGILRSDWYQPVWQKILELYSIEHIYAYYYDLPFDETIKRHSGREKAKEFGQDALKRWWVDKDYLTEIPETRLTKDLSLEDAKTLILTDLKKS</sequence>
<reference evidence="9 10" key="1">
    <citation type="submission" date="2017-12" db="EMBL/GenBank/DDBJ databases">
        <authorList>
            <person name="Hurst M.R.H."/>
        </authorList>
    </citation>
    <scope>NUCLEOTIDE SEQUENCE [LARGE SCALE GENOMIC DNA]</scope>
    <source>
        <strain evidence="9 10">TH11417</strain>
    </source>
</reference>
<evidence type="ECO:0000313" key="10">
    <source>
        <dbReference type="Proteomes" id="UP000238956"/>
    </source>
</evidence>
<evidence type="ECO:0000313" key="9">
    <source>
        <dbReference type="EMBL" id="AUW97373.1"/>
    </source>
</evidence>
<dbReference type="KEGG" id="splr:C0J00_09800"/>
<dbReference type="AlphaFoldDB" id="A0A2L0D6A0"/>